<dbReference type="InterPro" id="IPR036969">
    <property type="entry name" value="Citrate_synthase_sf"/>
</dbReference>
<dbReference type="NCBIfam" id="TIGR01793">
    <property type="entry name" value="cit_synth_euk"/>
    <property type="match status" value="1"/>
</dbReference>
<feature type="binding site" evidence="6">
    <location>
        <begin position="214"/>
        <end position="218"/>
    </location>
    <ligand>
        <name>ATP</name>
        <dbReference type="ChEBI" id="CHEBI:30616"/>
    </ligand>
</feature>
<evidence type="ECO:0000256" key="8">
    <source>
        <dbReference type="RuleBase" id="RU000441"/>
    </source>
</evidence>
<reference evidence="9 10" key="1">
    <citation type="journal article" date="2018" name="Plant J.">
        <title>Genome sequences of Chlorella sorokiniana UTEX 1602 and Micractinium conductrix SAG 241.80: implications to maltose excretion by a green alga.</title>
        <authorList>
            <person name="Arriola M.B."/>
            <person name="Velmurugan N."/>
            <person name="Zhang Y."/>
            <person name="Plunkett M.H."/>
            <person name="Hondzo H."/>
            <person name="Barney B.M."/>
        </authorList>
    </citation>
    <scope>NUCLEOTIDE SEQUENCE [LARGE SCALE GENOMIC DNA]</scope>
    <source>
        <strain evidence="9 10">SAG 241.80</strain>
    </source>
</reference>
<feature type="site" description="Transition state stabilizer" evidence="6">
    <location>
        <position position="247"/>
    </location>
</feature>
<dbReference type="PROSITE" id="PS01076">
    <property type="entry name" value="ACETATE_KINASE_2"/>
    <property type="match status" value="1"/>
</dbReference>
<comment type="similarity">
    <text evidence="6">Belongs to the acetokinase family.</text>
</comment>
<evidence type="ECO:0000313" key="10">
    <source>
        <dbReference type="Proteomes" id="UP000239649"/>
    </source>
</evidence>
<keyword evidence="10" id="KW-1185">Reference proteome</keyword>
<dbReference type="GO" id="GO:0046912">
    <property type="term" value="F:acyltransferase activity, acyl groups converted into alkyl on transfer"/>
    <property type="evidence" value="ECO:0007669"/>
    <property type="project" value="InterPro"/>
</dbReference>
<dbReference type="PROSITE" id="PS01075">
    <property type="entry name" value="ACETATE_KINASE_1"/>
    <property type="match status" value="1"/>
</dbReference>
<dbReference type="PANTHER" id="PTHR11739:SF8">
    <property type="entry name" value="CITRATE SYNTHASE, MITOCHONDRIAL"/>
    <property type="match status" value="1"/>
</dbReference>
<feature type="active site" evidence="7">
    <location>
        <position position="716"/>
    </location>
</feature>
<dbReference type="Pfam" id="PF00285">
    <property type="entry name" value="Citrate_synt"/>
    <property type="match status" value="1"/>
</dbReference>
<dbReference type="InterPro" id="IPR019810">
    <property type="entry name" value="Citrate_synthase_AS"/>
</dbReference>
<feature type="active site" evidence="7">
    <location>
        <position position="817"/>
    </location>
</feature>
<dbReference type="CDD" id="cd24010">
    <property type="entry name" value="ASKHA_NBD_AcK_PK"/>
    <property type="match status" value="1"/>
</dbReference>
<gene>
    <name evidence="9" type="ORF">C2E20_4323</name>
</gene>
<organism evidence="9 10">
    <name type="scientific">Micractinium conductrix</name>
    <dbReference type="NCBI Taxonomy" id="554055"/>
    <lineage>
        <taxon>Eukaryota</taxon>
        <taxon>Viridiplantae</taxon>
        <taxon>Chlorophyta</taxon>
        <taxon>core chlorophytes</taxon>
        <taxon>Trebouxiophyceae</taxon>
        <taxon>Chlorellales</taxon>
        <taxon>Chlorellaceae</taxon>
        <taxon>Chlorella clade</taxon>
        <taxon>Micractinium</taxon>
    </lineage>
</organism>
<dbReference type="GO" id="GO:0006099">
    <property type="term" value="P:tricarboxylic acid cycle"/>
    <property type="evidence" value="ECO:0007669"/>
    <property type="project" value="InterPro"/>
</dbReference>
<dbReference type="OrthoDB" id="8017587at2759"/>
<protein>
    <recommendedName>
        <fullName evidence="6">Probable acetate kinase</fullName>
        <ecNumber evidence="6">2.7.2.1</ecNumber>
    </recommendedName>
    <alternativeName>
        <fullName evidence="6">Acetokinase</fullName>
    </alternativeName>
</protein>
<dbReference type="PROSITE" id="PS00480">
    <property type="entry name" value="CITRATE_SYNTHASE"/>
    <property type="match status" value="1"/>
</dbReference>
<keyword evidence="2 6" id="KW-0808">Transferase</keyword>
<dbReference type="FunFam" id="1.10.230.10:FF:000001">
    <property type="entry name" value="Citrate synthase"/>
    <property type="match status" value="1"/>
</dbReference>
<dbReference type="STRING" id="554055.A0A2P6VED2"/>
<dbReference type="InterPro" id="IPR004372">
    <property type="entry name" value="Ac/propionate_kinase"/>
</dbReference>
<dbReference type="GO" id="GO:0005975">
    <property type="term" value="P:carbohydrate metabolic process"/>
    <property type="evidence" value="ECO:0007669"/>
    <property type="project" value="TreeGrafter"/>
</dbReference>
<dbReference type="GO" id="GO:0000287">
    <property type="term" value="F:magnesium ion binding"/>
    <property type="evidence" value="ECO:0007669"/>
    <property type="project" value="UniProtKB-UniRule"/>
</dbReference>
<dbReference type="PANTHER" id="PTHR11739">
    <property type="entry name" value="CITRATE SYNTHASE"/>
    <property type="match status" value="1"/>
</dbReference>
<accession>A0A2P6VED2</accession>
<dbReference type="Gene3D" id="1.10.580.10">
    <property type="entry name" value="Citrate Synthase, domain 1"/>
    <property type="match status" value="1"/>
</dbReference>
<feature type="binding site" evidence="6">
    <location>
        <position position="18"/>
    </location>
    <ligand>
        <name>ATP</name>
        <dbReference type="ChEBI" id="CHEBI:30616"/>
    </ligand>
</feature>
<dbReference type="NCBIfam" id="TIGR00016">
    <property type="entry name" value="ackA"/>
    <property type="match status" value="1"/>
</dbReference>
<feature type="binding site" evidence="6">
    <location>
        <position position="394"/>
    </location>
    <ligand>
        <name>Mg(2+)</name>
        <dbReference type="ChEBI" id="CHEBI:18420"/>
    </ligand>
</feature>
<comment type="pathway">
    <text evidence="6">Metabolic intermediate biosynthesis; acetyl-CoA biosynthesis; acetyl-CoA from acetate: step 1/2.</text>
</comment>
<dbReference type="GO" id="GO:0006085">
    <property type="term" value="P:acetyl-CoA biosynthetic process"/>
    <property type="evidence" value="ECO:0007669"/>
    <property type="project" value="UniProtKB-UniRule"/>
</dbReference>
<evidence type="ECO:0000313" key="9">
    <source>
        <dbReference type="EMBL" id="PSC72460.1"/>
    </source>
</evidence>
<evidence type="ECO:0000256" key="3">
    <source>
        <dbReference type="ARBA" id="ARBA00022741"/>
    </source>
</evidence>
<feature type="binding site" evidence="6">
    <location>
        <position position="98"/>
    </location>
    <ligand>
        <name>substrate</name>
    </ligand>
</feature>
<feature type="active site" description="Proton donor/acceptor" evidence="6">
    <location>
        <position position="154"/>
    </location>
</feature>
<dbReference type="GO" id="GO:0008776">
    <property type="term" value="F:acetate kinase activity"/>
    <property type="evidence" value="ECO:0007669"/>
    <property type="project" value="UniProtKB-UniRule"/>
</dbReference>
<proteinExistence type="inferred from homology"/>
<dbReference type="Gene3D" id="3.30.420.40">
    <property type="match status" value="2"/>
</dbReference>
<dbReference type="GO" id="GO:0005524">
    <property type="term" value="F:ATP binding"/>
    <property type="evidence" value="ECO:0007669"/>
    <property type="project" value="UniProtKB-KW"/>
</dbReference>
<evidence type="ECO:0000256" key="7">
    <source>
        <dbReference type="PIRSR" id="PIRSR610109-1"/>
    </source>
</evidence>
<keyword evidence="3 6" id="KW-0547">Nucleotide-binding</keyword>
<dbReference type="NCBIfam" id="NF007128">
    <property type="entry name" value="PRK09569.1"/>
    <property type="match status" value="1"/>
</dbReference>
<evidence type="ECO:0000256" key="2">
    <source>
        <dbReference type="ARBA" id="ARBA00022679"/>
    </source>
</evidence>
<keyword evidence="5 6" id="KW-0067">ATP-binding</keyword>
<dbReference type="Pfam" id="PF00871">
    <property type="entry name" value="Acetate_kinase"/>
    <property type="match status" value="1"/>
</dbReference>
<dbReference type="SUPFAM" id="SSF53067">
    <property type="entry name" value="Actin-like ATPase domain"/>
    <property type="match status" value="2"/>
</dbReference>
<comment type="cofactor">
    <cofactor evidence="6">
        <name>Mg(2+)</name>
        <dbReference type="ChEBI" id="CHEBI:18420"/>
    </cofactor>
</comment>
<feature type="active site" evidence="7">
    <location>
        <position position="762"/>
    </location>
</feature>
<evidence type="ECO:0000256" key="6">
    <source>
        <dbReference type="HAMAP-Rule" id="MF_03131"/>
    </source>
</evidence>
<feature type="site" description="Transition state stabilizer" evidence="6">
    <location>
        <position position="186"/>
    </location>
</feature>
<dbReference type="PRINTS" id="PR00143">
    <property type="entry name" value="CITRTSNTHASE"/>
</dbReference>
<dbReference type="UniPathway" id="UPA00340">
    <property type="reaction ID" value="UER00458"/>
</dbReference>
<feature type="binding site" evidence="6">
    <location>
        <begin position="341"/>
        <end position="345"/>
    </location>
    <ligand>
        <name>ATP</name>
        <dbReference type="ChEBI" id="CHEBI:30616"/>
    </ligand>
</feature>
<evidence type="ECO:0000256" key="5">
    <source>
        <dbReference type="ARBA" id="ARBA00022840"/>
    </source>
</evidence>
<keyword evidence="4 6" id="KW-0418">Kinase</keyword>
<dbReference type="InterPro" id="IPR016142">
    <property type="entry name" value="Citrate_synth-like_lrg_a-sub"/>
</dbReference>
<comment type="similarity">
    <text evidence="1 8">Belongs to the citrate synthase family.</text>
</comment>
<comment type="caution">
    <text evidence="9">The sequence shown here is derived from an EMBL/GenBank/DDBJ whole genome shotgun (WGS) entry which is preliminary data.</text>
</comment>
<dbReference type="AlphaFoldDB" id="A0A2P6VED2"/>
<evidence type="ECO:0000256" key="1">
    <source>
        <dbReference type="ARBA" id="ARBA00010566"/>
    </source>
</evidence>
<feature type="binding site" evidence="6">
    <location>
        <position position="11"/>
    </location>
    <ligand>
        <name>Mg(2+)</name>
        <dbReference type="ChEBI" id="CHEBI:18420"/>
    </ligand>
</feature>
<dbReference type="Gene3D" id="1.10.230.10">
    <property type="entry name" value="Cytochrome P450-Terp, domain 2"/>
    <property type="match status" value="1"/>
</dbReference>
<dbReference type="HAMAP" id="MF_00020">
    <property type="entry name" value="Acetate_kinase"/>
    <property type="match status" value="1"/>
</dbReference>
<dbReference type="InterPro" id="IPR000890">
    <property type="entry name" value="Aliphatic_acid_kin_short-chain"/>
</dbReference>
<name>A0A2P6VED2_9CHLO</name>
<dbReference type="InterPro" id="IPR043129">
    <property type="entry name" value="ATPase_NBD"/>
</dbReference>
<feature type="binding site" evidence="6">
    <location>
        <begin position="287"/>
        <end position="289"/>
    </location>
    <ligand>
        <name>ATP</name>
        <dbReference type="ChEBI" id="CHEBI:30616"/>
    </ligand>
</feature>
<dbReference type="Proteomes" id="UP000239649">
    <property type="component" value="Unassembled WGS sequence"/>
</dbReference>
<dbReference type="EC" id="2.7.2.1" evidence="6"/>
<dbReference type="EMBL" id="LHPF02000010">
    <property type="protein sequence ID" value="PSC72460.1"/>
    <property type="molecule type" value="Genomic_DNA"/>
</dbReference>
<evidence type="ECO:0000256" key="4">
    <source>
        <dbReference type="ARBA" id="ARBA00022777"/>
    </source>
</evidence>
<comment type="catalytic activity">
    <reaction evidence="6">
        <text>acetate + ATP = acetyl phosphate + ADP</text>
        <dbReference type="Rhea" id="RHEA:11352"/>
        <dbReference type="ChEBI" id="CHEBI:22191"/>
        <dbReference type="ChEBI" id="CHEBI:30089"/>
        <dbReference type="ChEBI" id="CHEBI:30616"/>
        <dbReference type="ChEBI" id="CHEBI:456216"/>
        <dbReference type="EC" id="2.7.2.1"/>
    </reaction>
</comment>
<dbReference type="InterPro" id="IPR023865">
    <property type="entry name" value="Aliphatic_acid_kinase_CS"/>
</dbReference>
<dbReference type="InterPro" id="IPR016143">
    <property type="entry name" value="Citrate_synth-like_sm_a-sub"/>
</dbReference>
<dbReference type="GO" id="GO:0006101">
    <property type="term" value="P:citrate metabolic process"/>
    <property type="evidence" value="ECO:0007669"/>
    <property type="project" value="InterPro"/>
</dbReference>
<dbReference type="InterPro" id="IPR010109">
    <property type="entry name" value="Citrate_synthase_euk"/>
</dbReference>
<sequence length="885" mass="96001">MSARNKVMVLNAGSSSLKYKLFQLGEGSTLRAVASGICERIGDAAASFHRGKAGEGGQEQRQETPLKDHTAALEVVSSFLGSAFKGDFTKEVFGVGHRVVHGREISEPVLISDQVRSTIQKASDLAPLHNPPNLMGIDAAKATFPGVPHVAVFDTAFHQTMPPEAFMYALPYELYVERAVRRYGFHGTSYKYLTAEAARQLGKPQEETNLIICHLGAGSSMCAVKGGKSVDTTMGLTPLEGLMMGTRCGDIDPAIIPYLASHGMSVKEIDTLLNKKSGFLGLAGNADLRNHLEARFGAGSATADPRSKLAVDVYVRRVRKYLGAYFAHLDGQVDAIVFSAGIGENSAPMRAEFVRGMEFAGVKLDGGKNAAAKGAADVSTQDSRVKLLVIPTDEELSIAQQTLERFLQQAVNMRGLQKLRGALQAAPGLREHLAEALGPAGVRTLTTDLKAAVAAKIPEEQDRLKAIKKEHGGKVLGAVTVEQAIGGMRGIPSMLWETSLLDPEEGIRFRGHSIPDLQEKLPKAKAGGEPIPEGLLWLLLTGEVPTQDQAKSVTEMLRERSKLPDHVYKVLSDTHPDTHPMTQLCTAVLALQVDSKFAKAYSQGIHKTKYWEPVFEDSMDLIAKLPTIAATIYRNTYKGGKLIEDDAGLDWGASLSHKMGYSDEGPLEMMRLYQTIHADHEGGNVSAHATHLVGSALSDPYLCFAAGMTGLAGPLHGLANQEVLRWLNNVREQVGDDVTKEQLSEFVWATLKSGKVVPGFGHAVLRKTDPRYTCQRGFAQRHMPDYPLFKLVSMLYEVVPDILTQTGKVKNPYPNVDAHSGVLLQFYGMTEENFYTVLFGVSRSLGVLSQGVWSRALGLPIERPKSLTMQAVLDRVAAQETSVSI</sequence>
<dbReference type="FunFam" id="1.10.580.10:FF:000001">
    <property type="entry name" value="Citrate synthase"/>
    <property type="match status" value="1"/>
</dbReference>
<dbReference type="GO" id="GO:0005759">
    <property type="term" value="C:mitochondrial matrix"/>
    <property type="evidence" value="ECO:0007669"/>
    <property type="project" value="TreeGrafter"/>
</dbReference>
<keyword evidence="6" id="KW-0460">Magnesium</keyword>
<keyword evidence="6" id="KW-0479">Metal-binding</keyword>
<dbReference type="SUPFAM" id="SSF48256">
    <property type="entry name" value="Citrate synthase"/>
    <property type="match status" value="1"/>
</dbReference>
<dbReference type="InterPro" id="IPR002020">
    <property type="entry name" value="Citrate_synthase"/>
</dbReference>